<comment type="similarity">
    <text evidence="2">Belongs to the PheA/TfdB FAD monooxygenase family.</text>
</comment>
<keyword evidence="4" id="KW-0274">FAD</keyword>
<keyword evidence="9" id="KW-1185">Reference proteome</keyword>
<dbReference type="EMBL" id="JAYKXP010000011">
    <property type="protein sequence ID" value="KAK7052913.1"/>
    <property type="molecule type" value="Genomic_DNA"/>
</dbReference>
<organism evidence="8 9">
    <name type="scientific">Paramarasmius palmivorus</name>
    <dbReference type="NCBI Taxonomy" id="297713"/>
    <lineage>
        <taxon>Eukaryota</taxon>
        <taxon>Fungi</taxon>
        <taxon>Dikarya</taxon>
        <taxon>Basidiomycota</taxon>
        <taxon>Agaricomycotina</taxon>
        <taxon>Agaricomycetes</taxon>
        <taxon>Agaricomycetidae</taxon>
        <taxon>Agaricales</taxon>
        <taxon>Marasmiineae</taxon>
        <taxon>Marasmiaceae</taxon>
        <taxon>Paramarasmius</taxon>
    </lineage>
</organism>
<keyword evidence="5" id="KW-0560">Oxidoreductase</keyword>
<dbReference type="Pfam" id="PF01494">
    <property type="entry name" value="FAD_binding_3"/>
    <property type="match status" value="1"/>
</dbReference>
<dbReference type="SUPFAM" id="SSF51905">
    <property type="entry name" value="FAD/NAD(P)-binding domain"/>
    <property type="match status" value="1"/>
</dbReference>
<reference evidence="8 9" key="1">
    <citation type="submission" date="2024-01" db="EMBL/GenBank/DDBJ databases">
        <title>A draft genome for a cacao thread blight-causing isolate of Paramarasmius palmivorus.</title>
        <authorList>
            <person name="Baruah I.K."/>
            <person name="Bukari Y."/>
            <person name="Amoako-Attah I."/>
            <person name="Meinhardt L.W."/>
            <person name="Bailey B.A."/>
            <person name="Cohen S.P."/>
        </authorList>
    </citation>
    <scope>NUCLEOTIDE SEQUENCE [LARGE SCALE GENOMIC DNA]</scope>
    <source>
        <strain evidence="8 9">GH-12</strain>
    </source>
</reference>
<evidence type="ECO:0000313" key="8">
    <source>
        <dbReference type="EMBL" id="KAK7052913.1"/>
    </source>
</evidence>
<feature type="region of interest" description="Disordered" evidence="6">
    <location>
        <begin position="82"/>
        <end position="102"/>
    </location>
</feature>
<dbReference type="Gene3D" id="3.40.30.20">
    <property type="match status" value="1"/>
</dbReference>
<protein>
    <recommendedName>
        <fullName evidence="7">FAD-binding domain-containing protein</fullName>
    </recommendedName>
</protein>
<gene>
    <name evidence="8" type="ORF">VNI00_004233</name>
</gene>
<dbReference type="Gene3D" id="3.30.70.2450">
    <property type="match status" value="1"/>
</dbReference>
<dbReference type="Proteomes" id="UP001383192">
    <property type="component" value="Unassembled WGS sequence"/>
</dbReference>
<dbReference type="InterPro" id="IPR050641">
    <property type="entry name" value="RIFMO-like"/>
</dbReference>
<dbReference type="AlphaFoldDB" id="A0AAW0DL28"/>
<evidence type="ECO:0000256" key="1">
    <source>
        <dbReference type="ARBA" id="ARBA00001974"/>
    </source>
</evidence>
<dbReference type="InterPro" id="IPR038220">
    <property type="entry name" value="PHOX_C_sf"/>
</dbReference>
<evidence type="ECO:0000256" key="2">
    <source>
        <dbReference type="ARBA" id="ARBA00007801"/>
    </source>
</evidence>
<feature type="domain" description="FAD-binding" evidence="7">
    <location>
        <begin position="8"/>
        <end position="360"/>
    </location>
</feature>
<dbReference type="GO" id="GO:0071949">
    <property type="term" value="F:FAD binding"/>
    <property type="evidence" value="ECO:0007669"/>
    <property type="project" value="InterPro"/>
</dbReference>
<evidence type="ECO:0000259" key="7">
    <source>
        <dbReference type="Pfam" id="PF01494"/>
    </source>
</evidence>
<name>A0AAW0DL28_9AGAR</name>
<dbReference type="Gene3D" id="3.50.50.60">
    <property type="entry name" value="FAD/NAD(P)-binding domain"/>
    <property type="match status" value="1"/>
</dbReference>
<evidence type="ECO:0000313" key="9">
    <source>
        <dbReference type="Proteomes" id="UP001383192"/>
    </source>
</evidence>
<dbReference type="InterPro" id="IPR036249">
    <property type="entry name" value="Thioredoxin-like_sf"/>
</dbReference>
<dbReference type="GO" id="GO:0016709">
    <property type="term" value="F:oxidoreductase activity, acting on paired donors, with incorporation or reduction of molecular oxygen, NAD(P)H as one donor, and incorporation of one atom of oxygen"/>
    <property type="evidence" value="ECO:0007669"/>
    <property type="project" value="UniProtKB-ARBA"/>
</dbReference>
<evidence type="ECO:0000256" key="5">
    <source>
        <dbReference type="ARBA" id="ARBA00023002"/>
    </source>
</evidence>
<evidence type="ECO:0000256" key="6">
    <source>
        <dbReference type="SAM" id="MobiDB-lite"/>
    </source>
</evidence>
<sequence>MSRSTQPDVLIVGAGPSGLALALLLSRNGLSVRIIDKQGNFNVGQRGAGIHARTLELYKLLGILPEVEQRSMKKIPSRKIYIPGQDKPVSETPPSDRIPTEPQYHRMSGTLFRQEDHQSLFREVLKNEYGVSVESLTELDSFTQDDDGVSVQLKREDQHEMARVKWLVGADGARSTVRKQLGLTFLGESHEDISMVVGEFVIENIGDVDGDSWSIWGNQKEKMVLLCPYFKNDGTQVAFFMLGGAQLPDIEEVSKSRENIISALRDITRKRTIEFGSLYTSSIWRANIRMANKFQEGRVFIVGDAAHVHSPTGAQGTNTSVQDSFNLAWKLALVHKGLAPHSLLETYTTERLPVIACMLQLTTELMKRDFAAKPSPEQWQRKFEDSQLGITYRGTRDILIDERYPTLEEKVDPYRSGLDGTVRAGDRAPEAPGLRRLGDDGGESISMFEFFSTTAHTVLLFANSISDVQDSLDLVAKYPKALINTLLVLPQAPALQSLTSTGSLHQILFDVEGHAYRNYRVQPGETLVAVVRPDGYIGALVTGAFGLNKYFGKVFV</sequence>
<dbReference type="InterPro" id="IPR002938">
    <property type="entry name" value="FAD-bd"/>
</dbReference>
<keyword evidence="3" id="KW-0285">Flavoprotein</keyword>
<comment type="cofactor">
    <cofactor evidence="1">
        <name>FAD</name>
        <dbReference type="ChEBI" id="CHEBI:57692"/>
    </cofactor>
</comment>
<dbReference type="PANTHER" id="PTHR43004">
    <property type="entry name" value="TRK SYSTEM POTASSIUM UPTAKE PROTEIN"/>
    <property type="match status" value="1"/>
</dbReference>
<dbReference type="SUPFAM" id="SSF52833">
    <property type="entry name" value="Thioredoxin-like"/>
    <property type="match status" value="1"/>
</dbReference>
<proteinExistence type="inferred from homology"/>
<dbReference type="PRINTS" id="PR00420">
    <property type="entry name" value="RNGMNOXGNASE"/>
</dbReference>
<evidence type="ECO:0000256" key="4">
    <source>
        <dbReference type="ARBA" id="ARBA00022827"/>
    </source>
</evidence>
<accession>A0AAW0DL28</accession>
<comment type="caution">
    <text evidence="8">The sequence shown here is derived from an EMBL/GenBank/DDBJ whole genome shotgun (WGS) entry which is preliminary data.</text>
</comment>
<dbReference type="InterPro" id="IPR036188">
    <property type="entry name" value="FAD/NAD-bd_sf"/>
</dbReference>
<evidence type="ECO:0000256" key="3">
    <source>
        <dbReference type="ARBA" id="ARBA00022630"/>
    </source>
</evidence>
<feature type="region of interest" description="Disordered" evidence="6">
    <location>
        <begin position="418"/>
        <end position="437"/>
    </location>
</feature>
<dbReference type="PANTHER" id="PTHR43004:SF19">
    <property type="entry name" value="BINDING MONOOXYGENASE, PUTATIVE (JCVI)-RELATED"/>
    <property type="match status" value="1"/>
</dbReference>